<dbReference type="CDD" id="cd16106">
    <property type="entry name" value="Ubl_Dsk2p_like"/>
    <property type="match status" value="1"/>
</dbReference>
<dbReference type="PROSITE" id="PS50030">
    <property type="entry name" value="UBA"/>
    <property type="match status" value="1"/>
</dbReference>
<protein>
    <recommendedName>
        <fullName evidence="6">Ubiquitin-domain-containing protein</fullName>
    </recommendedName>
</protein>
<dbReference type="SMART" id="SM00213">
    <property type="entry name" value="UBQ"/>
    <property type="match status" value="1"/>
</dbReference>
<dbReference type="GO" id="GO:0005829">
    <property type="term" value="C:cytosol"/>
    <property type="evidence" value="ECO:0007669"/>
    <property type="project" value="TreeGrafter"/>
</dbReference>
<evidence type="ECO:0000259" key="3">
    <source>
        <dbReference type="PROSITE" id="PS50053"/>
    </source>
</evidence>
<feature type="region of interest" description="Disordered" evidence="1">
    <location>
        <begin position="80"/>
        <end position="111"/>
    </location>
</feature>
<dbReference type="InterPro" id="IPR029071">
    <property type="entry name" value="Ubiquitin-like_domsf"/>
</dbReference>
<dbReference type="PANTHER" id="PTHR10677:SF3">
    <property type="entry name" value="FI07626P-RELATED"/>
    <property type="match status" value="1"/>
</dbReference>
<gene>
    <name evidence="4" type="ORF">NADFUDRAFT_50313</name>
</gene>
<dbReference type="PROSITE" id="PS50053">
    <property type="entry name" value="UBIQUITIN_2"/>
    <property type="match status" value="1"/>
</dbReference>
<name>A0A1E3PMH2_9ASCO</name>
<evidence type="ECO:0000313" key="4">
    <source>
        <dbReference type="EMBL" id="ODQ66394.1"/>
    </source>
</evidence>
<dbReference type="SMART" id="SM00165">
    <property type="entry name" value="UBA"/>
    <property type="match status" value="1"/>
</dbReference>
<evidence type="ECO:0000256" key="1">
    <source>
        <dbReference type="SAM" id="MobiDB-lite"/>
    </source>
</evidence>
<evidence type="ECO:0000313" key="5">
    <source>
        <dbReference type="Proteomes" id="UP000095009"/>
    </source>
</evidence>
<dbReference type="GO" id="GO:0006511">
    <property type="term" value="P:ubiquitin-dependent protein catabolic process"/>
    <property type="evidence" value="ECO:0007669"/>
    <property type="project" value="TreeGrafter"/>
</dbReference>
<dbReference type="FunFam" id="3.10.20.90:FF:000205">
    <property type="entry name" value="2'-5'-oligoadenylate synthase-like protein 2"/>
    <property type="match status" value="1"/>
</dbReference>
<feature type="compositionally biased region" description="Gly residues" evidence="1">
    <location>
        <begin position="226"/>
        <end position="238"/>
    </location>
</feature>
<feature type="compositionally biased region" description="Low complexity" evidence="1">
    <location>
        <begin position="249"/>
        <end position="274"/>
    </location>
</feature>
<feature type="compositionally biased region" description="Low complexity" evidence="1">
    <location>
        <begin position="80"/>
        <end position="108"/>
    </location>
</feature>
<dbReference type="Pfam" id="PF23195">
    <property type="entry name" value="UBQLN1"/>
    <property type="match status" value="1"/>
</dbReference>
<organism evidence="4 5">
    <name type="scientific">Nadsonia fulvescens var. elongata DSM 6958</name>
    <dbReference type="NCBI Taxonomy" id="857566"/>
    <lineage>
        <taxon>Eukaryota</taxon>
        <taxon>Fungi</taxon>
        <taxon>Dikarya</taxon>
        <taxon>Ascomycota</taxon>
        <taxon>Saccharomycotina</taxon>
        <taxon>Dipodascomycetes</taxon>
        <taxon>Dipodascales</taxon>
        <taxon>Dipodascales incertae sedis</taxon>
        <taxon>Nadsonia</taxon>
    </lineage>
</organism>
<dbReference type="Pfam" id="PF00627">
    <property type="entry name" value="UBA"/>
    <property type="match status" value="1"/>
</dbReference>
<dbReference type="InterPro" id="IPR000626">
    <property type="entry name" value="Ubiquitin-like_dom"/>
</dbReference>
<feature type="region of interest" description="Disordered" evidence="1">
    <location>
        <begin position="224"/>
        <end position="274"/>
    </location>
</feature>
<accession>A0A1E3PMH2</accession>
<reference evidence="4 5" key="1">
    <citation type="journal article" date="2016" name="Proc. Natl. Acad. Sci. U.S.A.">
        <title>Comparative genomics of biotechnologically important yeasts.</title>
        <authorList>
            <person name="Riley R."/>
            <person name="Haridas S."/>
            <person name="Wolfe K.H."/>
            <person name="Lopes M.R."/>
            <person name="Hittinger C.T."/>
            <person name="Goeker M."/>
            <person name="Salamov A.A."/>
            <person name="Wisecaver J.H."/>
            <person name="Long T.M."/>
            <person name="Calvey C.H."/>
            <person name="Aerts A.L."/>
            <person name="Barry K.W."/>
            <person name="Choi C."/>
            <person name="Clum A."/>
            <person name="Coughlan A.Y."/>
            <person name="Deshpande S."/>
            <person name="Douglass A.P."/>
            <person name="Hanson S.J."/>
            <person name="Klenk H.-P."/>
            <person name="LaButti K.M."/>
            <person name="Lapidus A."/>
            <person name="Lindquist E.A."/>
            <person name="Lipzen A.M."/>
            <person name="Meier-Kolthoff J.P."/>
            <person name="Ohm R.A."/>
            <person name="Otillar R.P."/>
            <person name="Pangilinan J.L."/>
            <person name="Peng Y."/>
            <person name="Rokas A."/>
            <person name="Rosa C.A."/>
            <person name="Scheuner C."/>
            <person name="Sibirny A.A."/>
            <person name="Slot J.C."/>
            <person name="Stielow J.B."/>
            <person name="Sun H."/>
            <person name="Kurtzman C.P."/>
            <person name="Blackwell M."/>
            <person name="Grigoriev I.V."/>
            <person name="Jeffries T.W."/>
        </authorList>
    </citation>
    <scope>NUCLEOTIDE SEQUENCE [LARGE SCALE GENOMIC DNA]</scope>
    <source>
        <strain evidence="4 5">DSM 6958</strain>
    </source>
</reference>
<dbReference type="CDD" id="cd14324">
    <property type="entry name" value="UBA_Dsk2p_like"/>
    <property type="match status" value="1"/>
</dbReference>
<dbReference type="SMART" id="SM00727">
    <property type="entry name" value="STI1"/>
    <property type="match status" value="2"/>
</dbReference>
<dbReference type="GO" id="GO:0031593">
    <property type="term" value="F:polyubiquitin modification-dependent protein binding"/>
    <property type="evidence" value="ECO:0007669"/>
    <property type="project" value="EnsemblFungi"/>
</dbReference>
<dbReference type="SUPFAM" id="SSF54236">
    <property type="entry name" value="Ubiquitin-like"/>
    <property type="match status" value="1"/>
</dbReference>
<dbReference type="Proteomes" id="UP000095009">
    <property type="component" value="Unassembled WGS sequence"/>
</dbReference>
<evidence type="ECO:0000259" key="2">
    <source>
        <dbReference type="PROSITE" id="PS50030"/>
    </source>
</evidence>
<dbReference type="STRING" id="857566.A0A1E3PMH2"/>
<dbReference type="AlphaFoldDB" id="A0A1E3PMH2"/>
<sequence length="377" mass="39064">MSEITVTIKSSSDQKYEITISPQATVGQLKEILAEKSGIEVSRQRLIFSGRVLKDDQTLESYKVQNTHTIHLVKGAAPAGASAAGSSTNASSTSNTSPNSNPASSTAGTVPTNFATGAGSSNFLADLTGARYAGLTQLPSASMFGPDGGMGPMPSEDQMLDMLSQPGMQEQMSQMLQNPQVLDMMAASNPQLGPQFRQMMQNPQFREMLTNPEMIRNMMQMQRAFGGMGDSGGMGGGQPAAFPSPGPSGPDDNNTTNANANATPTDSAANPASNPFASLLGGAGAGGANPFASILSGAAPGQQPIMDPAFLQGLLGGSGLGGTAAQQDTRPPEERYESQLRQLNELGFTDFDRNVSALRRSGGNVQGAIEAMLDGHV</sequence>
<dbReference type="Pfam" id="PF00240">
    <property type="entry name" value="ubiquitin"/>
    <property type="match status" value="1"/>
</dbReference>
<evidence type="ECO:0008006" key="6">
    <source>
        <dbReference type="Google" id="ProtNLM"/>
    </source>
</evidence>
<dbReference type="SUPFAM" id="SSF46934">
    <property type="entry name" value="UBA-like"/>
    <property type="match status" value="1"/>
</dbReference>
<dbReference type="PRINTS" id="PR00348">
    <property type="entry name" value="UBIQUITIN"/>
</dbReference>
<dbReference type="PANTHER" id="PTHR10677">
    <property type="entry name" value="UBIQUILIN"/>
    <property type="match status" value="1"/>
</dbReference>
<dbReference type="InterPro" id="IPR006636">
    <property type="entry name" value="STI1_HS-bd"/>
</dbReference>
<keyword evidence="5" id="KW-1185">Reference proteome</keyword>
<feature type="domain" description="UBA" evidence="2">
    <location>
        <begin position="331"/>
        <end position="375"/>
    </location>
</feature>
<dbReference type="InterPro" id="IPR019956">
    <property type="entry name" value="Ubiquitin_dom"/>
</dbReference>
<dbReference type="InterPro" id="IPR009060">
    <property type="entry name" value="UBA-like_sf"/>
</dbReference>
<proteinExistence type="predicted"/>
<dbReference type="InterPro" id="IPR015940">
    <property type="entry name" value="UBA"/>
</dbReference>
<dbReference type="Gene3D" id="3.10.20.90">
    <property type="entry name" value="Phosphatidylinositol 3-kinase Catalytic Subunit, Chain A, domain 1"/>
    <property type="match status" value="1"/>
</dbReference>
<dbReference type="OrthoDB" id="267397at2759"/>
<dbReference type="InterPro" id="IPR015496">
    <property type="entry name" value="Ubiquilin"/>
</dbReference>
<dbReference type="EMBL" id="KV454408">
    <property type="protein sequence ID" value="ODQ66394.1"/>
    <property type="molecule type" value="Genomic_DNA"/>
</dbReference>
<dbReference type="FunFam" id="1.10.8.10:FF:000024">
    <property type="entry name" value="Ubiquitin domain-containing protein DSK2"/>
    <property type="match status" value="1"/>
</dbReference>
<dbReference type="Gene3D" id="1.10.8.10">
    <property type="entry name" value="DNA helicase RuvA subunit, C-terminal domain"/>
    <property type="match status" value="1"/>
</dbReference>
<feature type="domain" description="Ubiquitin-like" evidence="3">
    <location>
        <begin position="4"/>
        <end position="73"/>
    </location>
</feature>